<reference evidence="2 3" key="1">
    <citation type="submission" date="2014-04" db="EMBL/GenBank/DDBJ databases">
        <title>Evolutionary Origins and Diversification of the Mycorrhizal Mutualists.</title>
        <authorList>
            <consortium name="DOE Joint Genome Institute"/>
            <consortium name="Mycorrhizal Genomics Consortium"/>
            <person name="Kohler A."/>
            <person name="Kuo A."/>
            <person name="Nagy L.G."/>
            <person name="Floudas D."/>
            <person name="Copeland A."/>
            <person name="Barry K.W."/>
            <person name="Cichocki N."/>
            <person name="Veneault-Fourrey C."/>
            <person name="LaButti K."/>
            <person name="Lindquist E.A."/>
            <person name="Lipzen A."/>
            <person name="Lundell T."/>
            <person name="Morin E."/>
            <person name="Murat C."/>
            <person name="Riley R."/>
            <person name="Ohm R."/>
            <person name="Sun H."/>
            <person name="Tunlid A."/>
            <person name="Henrissat B."/>
            <person name="Grigoriev I.V."/>
            <person name="Hibbett D.S."/>
            <person name="Martin F."/>
        </authorList>
    </citation>
    <scope>NUCLEOTIDE SEQUENCE [LARGE SCALE GENOMIC DNA]</scope>
    <source>
        <strain evidence="2 3">Koide BX008</strain>
    </source>
</reference>
<evidence type="ECO:0000313" key="2">
    <source>
        <dbReference type="EMBL" id="KIL65797.1"/>
    </source>
</evidence>
<dbReference type="EMBL" id="KN818240">
    <property type="protein sequence ID" value="KIL65797.1"/>
    <property type="molecule type" value="Genomic_DNA"/>
</dbReference>
<sequence length="51" mass="5475">MNFFSNNNSNIFRNQGFGTETSSGQSEKAVWSPRHSTGSGCPTTAVYSPGM</sequence>
<dbReference type="HOGENOM" id="CLU_3111797_0_0_1"/>
<feature type="compositionally biased region" description="Polar residues" evidence="1">
    <location>
        <begin position="11"/>
        <end position="26"/>
    </location>
</feature>
<evidence type="ECO:0000313" key="3">
    <source>
        <dbReference type="Proteomes" id="UP000054549"/>
    </source>
</evidence>
<feature type="compositionally biased region" description="Polar residues" evidence="1">
    <location>
        <begin position="34"/>
        <end position="51"/>
    </location>
</feature>
<accession>A0A0C2WVJ1</accession>
<dbReference type="InParanoid" id="A0A0C2WVJ1"/>
<gene>
    <name evidence="2" type="ORF">M378DRAFT_161816</name>
</gene>
<proteinExistence type="predicted"/>
<evidence type="ECO:0000256" key="1">
    <source>
        <dbReference type="SAM" id="MobiDB-lite"/>
    </source>
</evidence>
<keyword evidence="3" id="KW-1185">Reference proteome</keyword>
<name>A0A0C2WVJ1_AMAMK</name>
<feature type="non-terminal residue" evidence="2">
    <location>
        <position position="51"/>
    </location>
</feature>
<protein>
    <submittedName>
        <fullName evidence="2">Uncharacterized protein</fullName>
    </submittedName>
</protein>
<organism evidence="2 3">
    <name type="scientific">Amanita muscaria (strain Koide BX008)</name>
    <dbReference type="NCBI Taxonomy" id="946122"/>
    <lineage>
        <taxon>Eukaryota</taxon>
        <taxon>Fungi</taxon>
        <taxon>Dikarya</taxon>
        <taxon>Basidiomycota</taxon>
        <taxon>Agaricomycotina</taxon>
        <taxon>Agaricomycetes</taxon>
        <taxon>Agaricomycetidae</taxon>
        <taxon>Agaricales</taxon>
        <taxon>Pluteineae</taxon>
        <taxon>Amanitaceae</taxon>
        <taxon>Amanita</taxon>
    </lineage>
</organism>
<dbReference type="Proteomes" id="UP000054549">
    <property type="component" value="Unassembled WGS sequence"/>
</dbReference>
<feature type="region of interest" description="Disordered" evidence="1">
    <location>
        <begin position="1"/>
        <end position="51"/>
    </location>
</feature>
<feature type="compositionally biased region" description="Low complexity" evidence="1">
    <location>
        <begin position="1"/>
        <end position="10"/>
    </location>
</feature>
<dbReference type="AlphaFoldDB" id="A0A0C2WVJ1"/>